<organism evidence="3 4">
    <name type="scientific">Nostocoides vanveenii</name>
    <dbReference type="NCBI Taxonomy" id="330835"/>
    <lineage>
        <taxon>Bacteria</taxon>
        <taxon>Bacillati</taxon>
        <taxon>Actinomycetota</taxon>
        <taxon>Actinomycetes</taxon>
        <taxon>Micrococcales</taxon>
        <taxon>Intrasporangiaceae</taxon>
        <taxon>Nostocoides</taxon>
    </lineage>
</organism>
<feature type="domain" description="Amidohydrolase-related" evidence="2">
    <location>
        <begin position="8"/>
        <end position="320"/>
    </location>
</feature>
<dbReference type="Gene3D" id="3.20.20.140">
    <property type="entry name" value="Metal-dependent hydrolases"/>
    <property type="match status" value="1"/>
</dbReference>
<dbReference type="PANTHER" id="PTHR21240:SF28">
    <property type="entry name" value="ISO-OROTATE DECARBOXYLASE (EUROFUNG)"/>
    <property type="match status" value="1"/>
</dbReference>
<dbReference type="RefSeq" id="WP_344067686.1">
    <property type="nucleotide sequence ID" value="NZ_BAAAPN010000059.1"/>
</dbReference>
<sequence length="333" mass="36249">MSKSPRRIDVHHHYIPPAYRLLLREKGIRPGGISLPRWAAPMASTVMAANGVETAVVSVSTPGVWFGDVAEARHWARRVNEFGAALVADNPRGFGFFATLTLPDVDGALVEAAYALDVLKADGIVLLANNAGIYLGDPRFARLLAFLDERGAVVLIHPGELPGEPVERLPSFAADFLLDTTRSVLSLMSTGALERYPRIRFILAHAGGFVPYIAHRLILATLRDEPKIKVAGLLLNRKRAVAARMHVFKRFWYDTALSSTPAAFPSLLAVADPSRIVFGSDFPFAPAPAVKFMRAEYEDLSLPAELRAGIDRRNAEALFPRLATARSHGPGEG</sequence>
<evidence type="ECO:0000256" key="1">
    <source>
        <dbReference type="ARBA" id="ARBA00023239"/>
    </source>
</evidence>
<protein>
    <submittedName>
        <fullName evidence="3">Amidohydrolase family protein</fullName>
    </submittedName>
</protein>
<evidence type="ECO:0000313" key="3">
    <source>
        <dbReference type="EMBL" id="GAA1769638.1"/>
    </source>
</evidence>
<evidence type="ECO:0000259" key="2">
    <source>
        <dbReference type="Pfam" id="PF04909"/>
    </source>
</evidence>
<dbReference type="SUPFAM" id="SSF51556">
    <property type="entry name" value="Metallo-dependent hydrolases"/>
    <property type="match status" value="1"/>
</dbReference>
<evidence type="ECO:0000313" key="4">
    <source>
        <dbReference type="Proteomes" id="UP001501475"/>
    </source>
</evidence>
<dbReference type="Proteomes" id="UP001501475">
    <property type="component" value="Unassembled WGS sequence"/>
</dbReference>
<dbReference type="InterPro" id="IPR006680">
    <property type="entry name" value="Amidohydro-rel"/>
</dbReference>
<comment type="caution">
    <text evidence="3">The sequence shown here is derived from an EMBL/GenBank/DDBJ whole genome shotgun (WGS) entry which is preliminary data.</text>
</comment>
<dbReference type="InterPro" id="IPR032466">
    <property type="entry name" value="Metal_Hydrolase"/>
</dbReference>
<name>A0ABN2L1F8_9MICO</name>
<keyword evidence="4" id="KW-1185">Reference proteome</keyword>
<dbReference type="InterPro" id="IPR032465">
    <property type="entry name" value="ACMSD"/>
</dbReference>
<dbReference type="Pfam" id="PF04909">
    <property type="entry name" value="Amidohydro_2"/>
    <property type="match status" value="1"/>
</dbReference>
<dbReference type="EMBL" id="BAAAPN010000059">
    <property type="protein sequence ID" value="GAA1769638.1"/>
    <property type="molecule type" value="Genomic_DNA"/>
</dbReference>
<proteinExistence type="predicted"/>
<keyword evidence="1" id="KW-0456">Lyase</keyword>
<reference evidence="3 4" key="1">
    <citation type="journal article" date="2019" name="Int. J. Syst. Evol. Microbiol.">
        <title>The Global Catalogue of Microorganisms (GCM) 10K type strain sequencing project: providing services to taxonomists for standard genome sequencing and annotation.</title>
        <authorList>
            <consortium name="The Broad Institute Genomics Platform"/>
            <consortium name="The Broad Institute Genome Sequencing Center for Infectious Disease"/>
            <person name="Wu L."/>
            <person name="Ma J."/>
        </authorList>
    </citation>
    <scope>NUCLEOTIDE SEQUENCE [LARGE SCALE GENOMIC DNA]</scope>
    <source>
        <strain evidence="3 4">JCM 15591</strain>
    </source>
</reference>
<accession>A0ABN2L1F8</accession>
<dbReference type="PANTHER" id="PTHR21240">
    <property type="entry name" value="2-AMINO-3-CARBOXYLMUCONATE-6-SEMIALDEHYDE DECARBOXYLASE"/>
    <property type="match status" value="1"/>
</dbReference>
<gene>
    <name evidence="3" type="ORF">GCM10009810_30240</name>
</gene>